<organism evidence="1 2">
    <name type="scientific">Stentor coeruleus</name>
    <dbReference type="NCBI Taxonomy" id="5963"/>
    <lineage>
        <taxon>Eukaryota</taxon>
        <taxon>Sar</taxon>
        <taxon>Alveolata</taxon>
        <taxon>Ciliophora</taxon>
        <taxon>Postciliodesmatophora</taxon>
        <taxon>Heterotrichea</taxon>
        <taxon>Heterotrichida</taxon>
        <taxon>Stentoridae</taxon>
        <taxon>Stentor</taxon>
    </lineage>
</organism>
<dbReference type="InterPro" id="IPR016024">
    <property type="entry name" value="ARM-type_fold"/>
</dbReference>
<accession>A0A1R2C0Y1</accession>
<dbReference type="SUPFAM" id="SSF48371">
    <property type="entry name" value="ARM repeat"/>
    <property type="match status" value="1"/>
</dbReference>
<dbReference type="EMBL" id="MPUH01000331">
    <property type="protein sequence ID" value="OMJ82683.1"/>
    <property type="molecule type" value="Genomic_DNA"/>
</dbReference>
<evidence type="ECO:0008006" key="3">
    <source>
        <dbReference type="Google" id="ProtNLM"/>
    </source>
</evidence>
<dbReference type="InterPro" id="IPR011989">
    <property type="entry name" value="ARM-like"/>
</dbReference>
<dbReference type="Proteomes" id="UP000187209">
    <property type="component" value="Unassembled WGS sequence"/>
</dbReference>
<keyword evidence="2" id="KW-1185">Reference proteome</keyword>
<name>A0A1R2C0Y1_9CILI</name>
<reference evidence="1 2" key="1">
    <citation type="submission" date="2016-11" db="EMBL/GenBank/DDBJ databases">
        <title>The macronuclear genome of Stentor coeruleus: a giant cell with tiny introns.</title>
        <authorList>
            <person name="Slabodnick M."/>
            <person name="Ruby J.G."/>
            <person name="Reiff S.B."/>
            <person name="Swart E.C."/>
            <person name="Gosai S."/>
            <person name="Prabakaran S."/>
            <person name="Witkowska E."/>
            <person name="Larue G.E."/>
            <person name="Fisher S."/>
            <person name="Freeman R.M."/>
            <person name="Gunawardena J."/>
            <person name="Chu W."/>
            <person name="Stover N.A."/>
            <person name="Gregory B.D."/>
            <person name="Nowacki M."/>
            <person name="Derisi J."/>
            <person name="Roy S.W."/>
            <person name="Marshall W.F."/>
            <person name="Sood P."/>
        </authorList>
    </citation>
    <scope>NUCLEOTIDE SEQUENCE [LARGE SCALE GENOMIC DNA]</scope>
    <source>
        <strain evidence="1">WM001</strain>
    </source>
</reference>
<evidence type="ECO:0000313" key="2">
    <source>
        <dbReference type="Proteomes" id="UP000187209"/>
    </source>
</evidence>
<protein>
    <recommendedName>
        <fullName evidence="3">IBB domain-containing protein</fullName>
    </recommendedName>
</protein>
<gene>
    <name evidence="1" type="ORF">SteCoe_16554</name>
</gene>
<proteinExistence type="predicted"/>
<sequence length="507" mass="58775">MSTGDRDFKHQDRLNFYQKSKEQGKFIDSAVKLRKKLRLVQLNKNRQKKIPCELKNLNPESMRTETLQEIFSRIKKNLDSRREMKIQITELEQVICCENFRLSCLDSSEVLTSMLSLIKFANDPEILDSCYRCLSNFTCCSENNSKYALSLGALETVLSQLSSSISPLQCYSMLILLSNLIITSEAFRVFQRLYGFKKLQLLQASYIQYKNIPEAFSTVYNQLIDFVEEFSISDLQTFLYIIETIPWVSTNIMFSDLLYILDKMSFDGNIVHNTFPTNLIMSLIASMNSQNLENSTIICQIFGNSLCRGFLTINETQTCTFIENLLQNFCEYSNVWQRQDSANNAYKYSLIWLSRCLLAYSPCANIILNTQLYSQIGNFLLDSKAKVRNQSVKFFIELFSHDSYQKNNIMLPINLLDCIGECLRLDWEDKMKIRILEIVKLMVKGGDMSEHVKVSLETSSLVEKIEELVFCKNRNVMIEAIVVLEMIEFVDGECEELRMPTKNFELC</sequence>
<dbReference type="AlphaFoldDB" id="A0A1R2C0Y1"/>
<evidence type="ECO:0000313" key="1">
    <source>
        <dbReference type="EMBL" id="OMJ82683.1"/>
    </source>
</evidence>
<comment type="caution">
    <text evidence="1">The sequence shown here is derived from an EMBL/GenBank/DDBJ whole genome shotgun (WGS) entry which is preliminary data.</text>
</comment>
<dbReference type="Gene3D" id="1.25.10.10">
    <property type="entry name" value="Leucine-rich Repeat Variant"/>
    <property type="match status" value="2"/>
</dbReference>